<feature type="transmembrane region" description="Helical" evidence="6">
    <location>
        <begin position="490"/>
        <end position="507"/>
    </location>
</feature>
<feature type="transmembrane region" description="Helical" evidence="6">
    <location>
        <begin position="455"/>
        <end position="478"/>
    </location>
</feature>
<feature type="transmembrane region" description="Helical" evidence="6">
    <location>
        <begin position="39"/>
        <end position="57"/>
    </location>
</feature>
<comment type="subcellular location">
    <subcellularLocation>
        <location evidence="1">Cell membrane</location>
        <topology evidence="1">Multi-pass membrane protein</topology>
    </subcellularLocation>
</comment>
<evidence type="ECO:0000256" key="2">
    <source>
        <dbReference type="ARBA" id="ARBA00022475"/>
    </source>
</evidence>
<organism evidence="8 9">
    <name type="scientific">Canavalia gladiata</name>
    <name type="common">Sword bean</name>
    <name type="synonym">Dolichos gladiatus</name>
    <dbReference type="NCBI Taxonomy" id="3824"/>
    <lineage>
        <taxon>Eukaryota</taxon>
        <taxon>Viridiplantae</taxon>
        <taxon>Streptophyta</taxon>
        <taxon>Embryophyta</taxon>
        <taxon>Tracheophyta</taxon>
        <taxon>Spermatophyta</taxon>
        <taxon>Magnoliopsida</taxon>
        <taxon>eudicotyledons</taxon>
        <taxon>Gunneridae</taxon>
        <taxon>Pentapetalae</taxon>
        <taxon>rosids</taxon>
        <taxon>fabids</taxon>
        <taxon>Fabales</taxon>
        <taxon>Fabaceae</taxon>
        <taxon>Papilionoideae</taxon>
        <taxon>50 kb inversion clade</taxon>
        <taxon>NPAAA clade</taxon>
        <taxon>indigoferoid/millettioid clade</taxon>
        <taxon>Phaseoleae</taxon>
        <taxon>Canavalia</taxon>
    </lineage>
</organism>
<protein>
    <recommendedName>
        <fullName evidence="7">Integral membrane bound transporter domain-containing protein</fullName>
    </recommendedName>
</protein>
<feature type="transmembrane region" description="Helical" evidence="6">
    <location>
        <begin position="125"/>
        <end position="141"/>
    </location>
</feature>
<evidence type="ECO:0000256" key="4">
    <source>
        <dbReference type="ARBA" id="ARBA00022989"/>
    </source>
</evidence>
<evidence type="ECO:0000313" key="9">
    <source>
        <dbReference type="Proteomes" id="UP001367508"/>
    </source>
</evidence>
<evidence type="ECO:0000256" key="5">
    <source>
        <dbReference type="ARBA" id="ARBA00023136"/>
    </source>
</evidence>
<feature type="transmembrane region" description="Helical" evidence="6">
    <location>
        <begin position="95"/>
        <end position="113"/>
    </location>
</feature>
<evidence type="ECO:0000256" key="6">
    <source>
        <dbReference type="SAM" id="Phobius"/>
    </source>
</evidence>
<proteinExistence type="predicted"/>
<keyword evidence="9" id="KW-1185">Reference proteome</keyword>
<dbReference type="PANTHER" id="PTHR30509">
    <property type="entry name" value="P-HYDROXYBENZOIC ACID EFFLUX PUMP SUBUNIT-RELATED"/>
    <property type="match status" value="1"/>
</dbReference>
<feature type="domain" description="Integral membrane bound transporter" evidence="7">
    <location>
        <begin position="409"/>
        <end position="536"/>
    </location>
</feature>
<keyword evidence="4 6" id="KW-1133">Transmembrane helix</keyword>
<sequence length="802" mass="88839">MQANGGGKATWQACQASAFRTTLAITIVGCVTLFSPSSIQYFIPFPALSYVAVILIIKDATFGESLRGCWLTLYATIQSIGPSILTLWLIGPSHFSKVTIALAVALAGFVVALPAESTHLTAKRIALVQIVVVYVIGYINGVHTDPLMHPLRVATSTAVGPLACVLALLFPYPRLACRQVRKNYKLVAENTQKMLKLFIKAICEQDNTLALTSISQAKCLATSGTKLLQMVTRYQNSVSWERPPIKFFRTHCLFPAKRFQEIDTTLRGMDLALKSINSFPVSIINEDIKHGLNRLEHHIKLTIKETTHNSYGGSLTVPEPSAKGTTNFTQSLQTIPTTHQDLPVYFYLFCAELLHNNSWAKATTNDQDQPIQKMGNPQEGADKWANFMTTIKSPRILASIKCSLSLGLSVILGLLYSKENGFWSAIPAAVGFVSDREATFRVANLKAQGTVLGSVYGVLGCFVFERFLPIRFLSLLPWIIITSFLQQSRMYGPAGAISAQIGAILILGRKNFGPPSEFAIVRIVETYIGLACSIFVDILFMPKRASKCAKVELSKSLATLNESICSLSIATKTELEVNHSKLKMQINELKKFVVEAEVEPNFWFLPFHGACYNKLIGSLSRLGDILHLGSHALKFLRQEFQTSEASWKECMSVLEGDLGHLKELICSSLKSFEEISKMKSLKFLEKELEKKNITCDLELGRSPKSGGICMVSGLSEEEIEKTIDSYLQHSRNVADNLCNFEEEQELKSQLVVCLSALGFCLSALARDTLEIEEAIKELVQWENPSSEINLYEISCKLHALYK</sequence>
<dbReference type="PANTHER" id="PTHR30509:SF9">
    <property type="entry name" value="MULTIDRUG RESISTANCE PROTEIN MDTO"/>
    <property type="match status" value="1"/>
</dbReference>
<dbReference type="Pfam" id="PF13515">
    <property type="entry name" value="FUSC_2"/>
    <property type="match status" value="1"/>
</dbReference>
<gene>
    <name evidence="8" type="ORF">VNO77_36379</name>
</gene>
<keyword evidence="2" id="KW-1003">Cell membrane</keyword>
<reference evidence="8 9" key="1">
    <citation type="submission" date="2024-01" db="EMBL/GenBank/DDBJ databases">
        <title>The genomes of 5 underutilized Papilionoideae crops provide insights into root nodulation and disease resistanc.</title>
        <authorList>
            <person name="Jiang F."/>
        </authorList>
    </citation>
    <scope>NUCLEOTIDE SEQUENCE [LARGE SCALE GENOMIC DNA]</scope>
    <source>
        <strain evidence="8">LVBAO_FW01</strain>
        <tissue evidence="8">Leaves</tissue>
    </source>
</reference>
<dbReference type="AlphaFoldDB" id="A0AAN9PUA7"/>
<evidence type="ECO:0000259" key="7">
    <source>
        <dbReference type="Pfam" id="PF13515"/>
    </source>
</evidence>
<dbReference type="GO" id="GO:0005886">
    <property type="term" value="C:plasma membrane"/>
    <property type="evidence" value="ECO:0007669"/>
    <property type="project" value="UniProtKB-SubCell"/>
</dbReference>
<evidence type="ECO:0000313" key="8">
    <source>
        <dbReference type="EMBL" id="KAK7312485.1"/>
    </source>
</evidence>
<keyword evidence="3 6" id="KW-0812">Transmembrane</keyword>
<evidence type="ECO:0000256" key="3">
    <source>
        <dbReference type="ARBA" id="ARBA00022692"/>
    </source>
</evidence>
<comment type="caution">
    <text evidence="8">The sequence shown here is derived from an EMBL/GenBank/DDBJ whole genome shotgun (WGS) entry which is preliminary data.</text>
</comment>
<name>A0AAN9PUA7_CANGL</name>
<dbReference type="Proteomes" id="UP001367508">
    <property type="component" value="Unassembled WGS sequence"/>
</dbReference>
<feature type="transmembrane region" description="Helical" evidence="6">
    <location>
        <begin position="396"/>
        <end position="416"/>
    </location>
</feature>
<evidence type="ECO:0000256" key="1">
    <source>
        <dbReference type="ARBA" id="ARBA00004651"/>
    </source>
</evidence>
<feature type="transmembrane region" description="Helical" evidence="6">
    <location>
        <begin position="153"/>
        <end position="172"/>
    </location>
</feature>
<dbReference type="InterPro" id="IPR049453">
    <property type="entry name" value="Memb_transporter_dom"/>
</dbReference>
<accession>A0AAN9PUA7</accession>
<feature type="transmembrane region" description="Helical" evidence="6">
    <location>
        <begin position="519"/>
        <end position="540"/>
    </location>
</feature>
<dbReference type="EMBL" id="JAYMYQ010000009">
    <property type="protein sequence ID" value="KAK7312485.1"/>
    <property type="molecule type" value="Genomic_DNA"/>
</dbReference>
<keyword evidence="5 6" id="KW-0472">Membrane</keyword>
<feature type="transmembrane region" description="Helical" evidence="6">
    <location>
        <begin position="69"/>
        <end position="89"/>
    </location>
</feature>